<organism evidence="10 11">
    <name type="scientific">Actinomyces viscosus</name>
    <dbReference type="NCBI Taxonomy" id="1656"/>
    <lineage>
        <taxon>Bacteria</taxon>
        <taxon>Bacillati</taxon>
        <taxon>Actinomycetota</taxon>
        <taxon>Actinomycetes</taxon>
        <taxon>Actinomycetales</taxon>
        <taxon>Actinomycetaceae</taxon>
        <taxon>Actinomyces</taxon>
    </lineage>
</organism>
<dbReference type="InterPro" id="IPR050256">
    <property type="entry name" value="Glycosyltransferase_2"/>
</dbReference>
<keyword evidence="10" id="KW-0378">Hydrolase</keyword>
<evidence type="ECO:0000256" key="6">
    <source>
        <dbReference type="SAM" id="MobiDB-lite"/>
    </source>
</evidence>
<feature type="domain" description="GtrA/DPMS transmembrane" evidence="9">
    <location>
        <begin position="354"/>
        <end position="466"/>
    </location>
</feature>
<dbReference type="PANTHER" id="PTHR48090">
    <property type="entry name" value="UNDECAPRENYL-PHOSPHATE 4-DEOXY-4-FORMAMIDO-L-ARABINOSE TRANSFERASE-RELATED"/>
    <property type="match status" value="1"/>
</dbReference>
<evidence type="ECO:0000313" key="10">
    <source>
        <dbReference type="EMBL" id="VEI18005.1"/>
    </source>
</evidence>
<name>A0A448PNS2_ACTVI</name>
<dbReference type="GO" id="GO:0016020">
    <property type="term" value="C:membrane"/>
    <property type="evidence" value="ECO:0007669"/>
    <property type="project" value="UniProtKB-SubCell"/>
</dbReference>
<dbReference type="AlphaFoldDB" id="A0A448PNS2"/>
<dbReference type="GO" id="GO:0016787">
    <property type="term" value="F:hydrolase activity"/>
    <property type="evidence" value="ECO:0007669"/>
    <property type="project" value="UniProtKB-KW"/>
</dbReference>
<protein>
    <submittedName>
        <fullName evidence="10">Predicted glycosyl hydrolase</fullName>
    </submittedName>
</protein>
<dbReference type="Gene3D" id="3.90.550.10">
    <property type="entry name" value="Spore Coat Polysaccharide Biosynthesis Protein SpsA, Chain A"/>
    <property type="match status" value="1"/>
</dbReference>
<keyword evidence="5 7" id="KW-0472">Membrane</keyword>
<reference evidence="10 11" key="1">
    <citation type="submission" date="2018-12" db="EMBL/GenBank/DDBJ databases">
        <authorList>
            <consortium name="Pathogen Informatics"/>
        </authorList>
    </citation>
    <scope>NUCLEOTIDE SEQUENCE [LARGE SCALE GENOMIC DNA]</scope>
    <source>
        <strain evidence="10 11">NCTC10951</strain>
    </source>
</reference>
<comment type="similarity">
    <text evidence="2">Belongs to the glycosyltransferase 2 family.</text>
</comment>
<dbReference type="Proteomes" id="UP000268658">
    <property type="component" value="Chromosome"/>
</dbReference>
<evidence type="ECO:0000256" key="3">
    <source>
        <dbReference type="ARBA" id="ARBA00022692"/>
    </source>
</evidence>
<sequence>MNGTDSLTGNPTERLATSSNSTARIPSGAPAADAKAVTRRSVYPQSYPTAYPTTRLSRSGGVEQAASAVVGEAPRRAAESTARGGGNRTAVQGSPRVLPRVIAPANRTVVGPSAGSQAAPRAGSAHRPRTAVTLVVLIPAYKPDERLAELVARLLGARRDCAVLVVDDGSGPQYAPFFSAARARGAQVVSYPVNQGKGQALRTGLAHAAATWPEADVVCTDADGQHTPSDIEAVAARVRETGHMTLGVRRFTGPVPLRSRIGNDVTALLFRGATGWRLGDTQTGLRGYPAGHLAWLQNVPGDRYEYELSALLRAHELGLVVEQVEIATVYEPGNTSSHFRPLQDSARIYAPLLRFMGASLASFGIDWLGVMVIFAMTGNLLAAVVGARLISGTANFFMNRRVFRARRGTVVRTAVRYVVLAVSLLAASYLMLEALTTIGIPLGIAKILGDGAIYVASYVAQRRLVFKERG</sequence>
<dbReference type="SUPFAM" id="SSF53448">
    <property type="entry name" value="Nucleotide-diphospho-sugar transferases"/>
    <property type="match status" value="1"/>
</dbReference>
<evidence type="ECO:0000256" key="7">
    <source>
        <dbReference type="SAM" id="Phobius"/>
    </source>
</evidence>
<evidence type="ECO:0000313" key="11">
    <source>
        <dbReference type="Proteomes" id="UP000268658"/>
    </source>
</evidence>
<proteinExistence type="inferred from homology"/>
<feature type="domain" description="Glycosyltransferase 2-like" evidence="8">
    <location>
        <begin position="136"/>
        <end position="258"/>
    </location>
</feature>
<evidence type="ECO:0000256" key="5">
    <source>
        <dbReference type="ARBA" id="ARBA00023136"/>
    </source>
</evidence>
<feature type="transmembrane region" description="Helical" evidence="7">
    <location>
        <begin position="410"/>
        <end position="432"/>
    </location>
</feature>
<dbReference type="InterPro" id="IPR007267">
    <property type="entry name" value="GtrA_DPMS_TM"/>
</dbReference>
<gene>
    <name evidence="10" type="ORF">NCTC10951_02484</name>
</gene>
<feature type="compositionally biased region" description="Polar residues" evidence="6">
    <location>
        <begin position="43"/>
        <end position="57"/>
    </location>
</feature>
<dbReference type="InterPro" id="IPR029044">
    <property type="entry name" value="Nucleotide-diphossugar_trans"/>
</dbReference>
<dbReference type="RefSeq" id="WP_232023070.1">
    <property type="nucleotide sequence ID" value="NZ_JASPER010000008.1"/>
</dbReference>
<dbReference type="EMBL" id="LR134477">
    <property type="protein sequence ID" value="VEI18005.1"/>
    <property type="molecule type" value="Genomic_DNA"/>
</dbReference>
<dbReference type="KEGG" id="avc:NCTC10951_02484"/>
<evidence type="ECO:0000259" key="8">
    <source>
        <dbReference type="Pfam" id="PF00535"/>
    </source>
</evidence>
<evidence type="ECO:0000259" key="9">
    <source>
        <dbReference type="Pfam" id="PF04138"/>
    </source>
</evidence>
<dbReference type="Pfam" id="PF04138">
    <property type="entry name" value="GtrA_DPMS_TM"/>
    <property type="match status" value="1"/>
</dbReference>
<dbReference type="InterPro" id="IPR001173">
    <property type="entry name" value="Glyco_trans_2-like"/>
</dbReference>
<feature type="transmembrane region" description="Helical" evidence="7">
    <location>
        <begin position="380"/>
        <end position="398"/>
    </location>
</feature>
<evidence type="ECO:0000256" key="2">
    <source>
        <dbReference type="ARBA" id="ARBA00006739"/>
    </source>
</evidence>
<evidence type="ECO:0000256" key="1">
    <source>
        <dbReference type="ARBA" id="ARBA00004141"/>
    </source>
</evidence>
<feature type="compositionally biased region" description="Polar residues" evidence="6">
    <location>
        <begin position="1"/>
        <end position="24"/>
    </location>
</feature>
<dbReference type="GO" id="GO:0000271">
    <property type="term" value="P:polysaccharide biosynthetic process"/>
    <property type="evidence" value="ECO:0007669"/>
    <property type="project" value="InterPro"/>
</dbReference>
<comment type="subcellular location">
    <subcellularLocation>
        <location evidence="1">Membrane</location>
        <topology evidence="1">Multi-pass membrane protein</topology>
    </subcellularLocation>
</comment>
<feature type="region of interest" description="Disordered" evidence="6">
    <location>
        <begin position="1"/>
        <end position="92"/>
    </location>
</feature>
<keyword evidence="4 7" id="KW-1133">Transmembrane helix</keyword>
<dbReference type="PANTHER" id="PTHR48090:SF7">
    <property type="entry name" value="RFBJ PROTEIN"/>
    <property type="match status" value="1"/>
</dbReference>
<dbReference type="CDD" id="cd04179">
    <property type="entry name" value="DPM_DPG-synthase_like"/>
    <property type="match status" value="1"/>
</dbReference>
<evidence type="ECO:0000256" key="4">
    <source>
        <dbReference type="ARBA" id="ARBA00022989"/>
    </source>
</evidence>
<dbReference type="Pfam" id="PF00535">
    <property type="entry name" value="Glycos_transf_2"/>
    <property type="match status" value="1"/>
</dbReference>
<keyword evidence="3 7" id="KW-0812">Transmembrane</keyword>
<feature type="transmembrane region" description="Helical" evidence="7">
    <location>
        <begin position="438"/>
        <end position="460"/>
    </location>
</feature>
<accession>A0A448PNS2</accession>